<protein>
    <submittedName>
        <fullName evidence="2">Uncharacterized protein</fullName>
    </submittedName>
</protein>
<dbReference type="Proteomes" id="UP000011885">
    <property type="component" value="Unassembled WGS sequence"/>
</dbReference>
<comment type="caution">
    <text evidence="2">The sequence shown here is derived from an EMBL/GenBank/DDBJ whole genome shotgun (WGS) entry which is preliminary data.</text>
</comment>
<proteinExistence type="predicted"/>
<dbReference type="PATRIC" id="fig|1263870.3.peg.1518"/>
<accession>M5UH01</accession>
<keyword evidence="3" id="KW-1185">Reference proteome</keyword>
<name>M5UH01_9BACT</name>
<feature type="compositionally biased region" description="Polar residues" evidence="1">
    <location>
        <begin position="9"/>
        <end position="25"/>
    </location>
</feature>
<dbReference type="AlphaFoldDB" id="M5UH01"/>
<sequence>MRQIGCFVCNNTNFPNTSSADSPPNSEHETAQTSVRRRTEQDSRRPSPRPISSRPIALPGFSDTFYEKPSNDHD</sequence>
<evidence type="ECO:0000313" key="3">
    <source>
        <dbReference type="Proteomes" id="UP000011885"/>
    </source>
</evidence>
<gene>
    <name evidence="2" type="ORF">RSSM_01413</name>
</gene>
<organism evidence="2 3">
    <name type="scientific">Rhodopirellula sallentina SM41</name>
    <dbReference type="NCBI Taxonomy" id="1263870"/>
    <lineage>
        <taxon>Bacteria</taxon>
        <taxon>Pseudomonadati</taxon>
        <taxon>Planctomycetota</taxon>
        <taxon>Planctomycetia</taxon>
        <taxon>Pirellulales</taxon>
        <taxon>Pirellulaceae</taxon>
        <taxon>Rhodopirellula</taxon>
    </lineage>
</organism>
<feature type="compositionally biased region" description="Basic and acidic residues" evidence="1">
    <location>
        <begin position="65"/>
        <end position="74"/>
    </location>
</feature>
<evidence type="ECO:0000313" key="2">
    <source>
        <dbReference type="EMBL" id="EMI57131.1"/>
    </source>
</evidence>
<reference evidence="2 3" key="1">
    <citation type="journal article" date="2013" name="Mar. Genomics">
        <title>Expression of sulfatases in Rhodopirellula baltica and the diversity of sulfatases in the genus Rhodopirellula.</title>
        <authorList>
            <person name="Wegner C.E."/>
            <person name="Richter-Heitmann T."/>
            <person name="Klindworth A."/>
            <person name="Klockow C."/>
            <person name="Richter M."/>
            <person name="Achstetter T."/>
            <person name="Glockner F.O."/>
            <person name="Harder J."/>
        </authorList>
    </citation>
    <scope>NUCLEOTIDE SEQUENCE [LARGE SCALE GENOMIC DNA]</scope>
    <source>
        <strain evidence="2 3">SM41</strain>
    </source>
</reference>
<evidence type="ECO:0000256" key="1">
    <source>
        <dbReference type="SAM" id="MobiDB-lite"/>
    </source>
</evidence>
<dbReference type="EMBL" id="ANOH01000108">
    <property type="protein sequence ID" value="EMI57131.1"/>
    <property type="molecule type" value="Genomic_DNA"/>
</dbReference>
<feature type="region of interest" description="Disordered" evidence="1">
    <location>
        <begin position="9"/>
        <end position="74"/>
    </location>
</feature>